<sequence>MDESMNFWNWFKINCKDLHSEKYPNDAFNELDERVYSMGLYWEVGPGVKKENLLTISVSGRKERLHNAKSLLAKAPMLDDWEFDILKKPKANWDTLEIPNHNIKVSACKLDVCVAEV</sequence>
<accession>A0A1T5M811</accession>
<reference evidence="1 2" key="1">
    <citation type="submission" date="2017-02" db="EMBL/GenBank/DDBJ databases">
        <authorList>
            <person name="Peterson S.W."/>
        </authorList>
    </citation>
    <scope>NUCLEOTIDE SEQUENCE [LARGE SCALE GENOMIC DNA]</scope>
    <source>
        <strain evidence="1 2">DSM 25262</strain>
    </source>
</reference>
<name>A0A1T5M811_9BACT</name>
<keyword evidence="2" id="KW-1185">Reference proteome</keyword>
<dbReference type="OrthoDB" id="982004at2"/>
<protein>
    <submittedName>
        <fullName evidence="1">Uncharacterized protein</fullName>
    </submittedName>
</protein>
<evidence type="ECO:0000313" key="2">
    <source>
        <dbReference type="Proteomes" id="UP000190961"/>
    </source>
</evidence>
<dbReference type="AlphaFoldDB" id="A0A1T5M811"/>
<organism evidence="1 2">
    <name type="scientific">Ohtaekwangia koreensis</name>
    <dbReference type="NCBI Taxonomy" id="688867"/>
    <lineage>
        <taxon>Bacteria</taxon>
        <taxon>Pseudomonadati</taxon>
        <taxon>Bacteroidota</taxon>
        <taxon>Cytophagia</taxon>
        <taxon>Cytophagales</taxon>
        <taxon>Fulvivirgaceae</taxon>
        <taxon>Ohtaekwangia</taxon>
    </lineage>
</organism>
<gene>
    <name evidence="1" type="ORF">SAMN05660236_4765</name>
</gene>
<dbReference type="Proteomes" id="UP000190961">
    <property type="component" value="Unassembled WGS sequence"/>
</dbReference>
<dbReference type="RefSeq" id="WP_079689255.1">
    <property type="nucleotide sequence ID" value="NZ_FUZU01000003.1"/>
</dbReference>
<dbReference type="EMBL" id="FUZU01000003">
    <property type="protein sequence ID" value="SKC84381.1"/>
    <property type="molecule type" value="Genomic_DNA"/>
</dbReference>
<dbReference type="STRING" id="688867.SAMN05660236_4765"/>
<evidence type="ECO:0000313" key="1">
    <source>
        <dbReference type="EMBL" id="SKC84381.1"/>
    </source>
</evidence>
<proteinExistence type="predicted"/>